<accession>U3AK63</accession>
<dbReference type="SUPFAM" id="SSF56935">
    <property type="entry name" value="Porins"/>
    <property type="match status" value="1"/>
</dbReference>
<organism evidence="2 3">
    <name type="scientific">Vibrio ezurae NBRC 102218</name>
    <dbReference type="NCBI Taxonomy" id="1219080"/>
    <lineage>
        <taxon>Bacteria</taxon>
        <taxon>Pseudomonadati</taxon>
        <taxon>Pseudomonadota</taxon>
        <taxon>Gammaproteobacteria</taxon>
        <taxon>Vibrionales</taxon>
        <taxon>Vibrionaceae</taxon>
        <taxon>Vibrio</taxon>
    </lineage>
</organism>
<dbReference type="AlphaFoldDB" id="U3AK63"/>
<dbReference type="Pfam" id="PF13557">
    <property type="entry name" value="Phenol_MetA_deg"/>
    <property type="match status" value="1"/>
</dbReference>
<keyword evidence="3" id="KW-1185">Reference proteome</keyword>
<feature type="signal peptide" evidence="1">
    <location>
        <begin position="1"/>
        <end position="22"/>
    </location>
</feature>
<protein>
    <recommendedName>
        <fullName evidence="4">Transporter</fullName>
    </recommendedName>
</protein>
<dbReference type="OrthoDB" id="5297564at2"/>
<name>U3AK63_9VIBR</name>
<evidence type="ECO:0000313" key="3">
    <source>
        <dbReference type="Proteomes" id="UP000016562"/>
    </source>
</evidence>
<evidence type="ECO:0000256" key="1">
    <source>
        <dbReference type="SAM" id="SignalP"/>
    </source>
</evidence>
<comment type="caution">
    <text evidence="2">The sequence shown here is derived from an EMBL/GenBank/DDBJ whole genome shotgun (WGS) entry which is preliminary data.</text>
</comment>
<evidence type="ECO:0008006" key="4">
    <source>
        <dbReference type="Google" id="ProtNLM"/>
    </source>
</evidence>
<evidence type="ECO:0000313" key="2">
    <source>
        <dbReference type="EMBL" id="GAD80301.1"/>
    </source>
</evidence>
<dbReference type="eggNOG" id="COG2885">
    <property type="taxonomic scope" value="Bacteria"/>
</dbReference>
<dbReference type="RefSeq" id="WP_021714009.1">
    <property type="nucleotide sequence ID" value="NZ_BATM01000033.1"/>
</dbReference>
<proteinExistence type="predicted"/>
<sequence>MLGKLNLWCGAALLCVGPNIYAQESAEEKRDVTLTVGDVIDKPGVLSPKGTWSLEGSLSFTQNSSNRVSVVGYTVLPTLIVGRIEVSDADFVTTTFGLTARLGLTNATEFELRLPYVYRNDQVVVRPIQDGSPDVINRSNSGGAIGDLEVALRHQFNFNSTPYWIGGLRVKTRTGRSPYDIEIDESTNTLKDVSTGSGFWSVEPSLTMLYPSDPAVLYANIGYIFNIEDTVEVGSDEQKIALGDTISIGGGMGFAVNPDLSFSLGVSHKTILKSKVNGQEADDAKLLHLDSLTMGVNLKMNDRSSLNISAQAGLTEDTPDFQLSLRVPYYF</sequence>
<keyword evidence="1" id="KW-0732">Signal</keyword>
<dbReference type="EMBL" id="BATM01000033">
    <property type="protein sequence ID" value="GAD80301.1"/>
    <property type="molecule type" value="Genomic_DNA"/>
</dbReference>
<feature type="chain" id="PRO_5004637897" description="Transporter" evidence="1">
    <location>
        <begin position="23"/>
        <end position="331"/>
    </location>
</feature>
<dbReference type="InterPro" id="IPR025737">
    <property type="entry name" value="FApF"/>
</dbReference>
<gene>
    <name evidence="2" type="ORF">VEZ01S_33_00030</name>
</gene>
<reference evidence="2 3" key="1">
    <citation type="submission" date="2013-09" db="EMBL/GenBank/DDBJ databases">
        <title>Whole genome shotgun sequence of Vibrio ezurae NBRC 102218.</title>
        <authorList>
            <person name="Yoshida I."/>
            <person name="Hosoyama A."/>
            <person name="Numata M."/>
            <person name="Hashimoto M."/>
            <person name="Hosoyama Y."/>
            <person name="Tsuchikane K."/>
            <person name="Noguchi M."/>
            <person name="Hirakata S."/>
            <person name="Ichikawa N."/>
            <person name="Ohji S."/>
            <person name="Yamazoe A."/>
            <person name="Fujita N."/>
        </authorList>
    </citation>
    <scope>NUCLEOTIDE SEQUENCE [LARGE SCALE GENOMIC DNA]</scope>
    <source>
        <strain evidence="2 3">NBRC 102218</strain>
    </source>
</reference>
<dbReference type="STRING" id="1219080.VEZ01S_33_00030"/>
<dbReference type="Proteomes" id="UP000016562">
    <property type="component" value="Unassembled WGS sequence"/>
</dbReference>